<evidence type="ECO:0000313" key="2">
    <source>
        <dbReference type="Proteomes" id="UP000027073"/>
    </source>
</evidence>
<dbReference type="AlphaFoldDB" id="A0A067N7X9"/>
<accession>A0A067N7X9</accession>
<dbReference type="VEuPathDB" id="FungiDB:PLEOSDRAFT_1026518"/>
<name>A0A067N7X9_PLEO1</name>
<feature type="non-terminal residue" evidence="1">
    <location>
        <position position="108"/>
    </location>
</feature>
<dbReference type="EMBL" id="KL198012">
    <property type="protein sequence ID" value="KDQ23944.1"/>
    <property type="molecule type" value="Genomic_DNA"/>
</dbReference>
<feature type="non-terminal residue" evidence="1">
    <location>
        <position position="1"/>
    </location>
</feature>
<organism evidence="1 2">
    <name type="scientific">Pleurotus ostreatus (strain PC15)</name>
    <name type="common">Oyster mushroom</name>
    <dbReference type="NCBI Taxonomy" id="1137138"/>
    <lineage>
        <taxon>Eukaryota</taxon>
        <taxon>Fungi</taxon>
        <taxon>Dikarya</taxon>
        <taxon>Basidiomycota</taxon>
        <taxon>Agaricomycotina</taxon>
        <taxon>Agaricomycetes</taxon>
        <taxon>Agaricomycetidae</taxon>
        <taxon>Agaricales</taxon>
        <taxon>Pleurotineae</taxon>
        <taxon>Pleurotaceae</taxon>
        <taxon>Pleurotus</taxon>
    </lineage>
</organism>
<proteinExistence type="predicted"/>
<dbReference type="OrthoDB" id="3268967at2759"/>
<evidence type="ECO:0000313" key="1">
    <source>
        <dbReference type="EMBL" id="KDQ23944.1"/>
    </source>
</evidence>
<dbReference type="HOGENOM" id="CLU_142395_0_0_1"/>
<reference evidence="2" key="1">
    <citation type="journal article" date="2014" name="Proc. Natl. Acad. Sci. U.S.A.">
        <title>Extensive sampling of basidiomycete genomes demonstrates inadequacy of the white-rot/brown-rot paradigm for wood decay fungi.</title>
        <authorList>
            <person name="Riley R."/>
            <person name="Salamov A.A."/>
            <person name="Brown D.W."/>
            <person name="Nagy L.G."/>
            <person name="Floudas D."/>
            <person name="Held B.W."/>
            <person name="Levasseur A."/>
            <person name="Lombard V."/>
            <person name="Morin E."/>
            <person name="Otillar R."/>
            <person name="Lindquist E.A."/>
            <person name="Sun H."/>
            <person name="LaButti K.M."/>
            <person name="Schmutz J."/>
            <person name="Jabbour D."/>
            <person name="Luo H."/>
            <person name="Baker S.E."/>
            <person name="Pisabarro A.G."/>
            <person name="Walton J.D."/>
            <person name="Blanchette R.A."/>
            <person name="Henrissat B."/>
            <person name="Martin F."/>
            <person name="Cullen D."/>
            <person name="Hibbett D.S."/>
            <person name="Grigoriev I.V."/>
        </authorList>
    </citation>
    <scope>NUCLEOTIDE SEQUENCE [LARGE SCALE GENOMIC DNA]</scope>
    <source>
        <strain evidence="2">PC15</strain>
    </source>
</reference>
<dbReference type="InParanoid" id="A0A067N7X9"/>
<protein>
    <submittedName>
        <fullName evidence="1">Uncharacterized protein</fullName>
    </submittedName>
</protein>
<sequence length="108" mass="11870">IKSSTGFSPFMLRLGLFVPLHLSPQVVPPLIELTPADIPTLASDIIKLLNDVTAEAKDNLLAAKISQTIQANAHCRQDQLFSQGDLVYLSTSNRHTEYMHTGDNRVAK</sequence>
<gene>
    <name evidence="1" type="ORF">PLEOSDRAFT_1026518</name>
</gene>
<dbReference type="STRING" id="1137138.A0A067N7X9"/>
<dbReference type="Proteomes" id="UP000027073">
    <property type="component" value="Unassembled WGS sequence"/>
</dbReference>